<organism evidence="9 10">
    <name type="scientific">Candidatus Kerfeldbacteria bacterium RIFOXYB2_FULL_38_14</name>
    <dbReference type="NCBI Taxonomy" id="1798547"/>
    <lineage>
        <taxon>Bacteria</taxon>
        <taxon>Candidatus Kerfeldiibacteriota</taxon>
    </lineage>
</organism>
<dbReference type="Proteomes" id="UP000176420">
    <property type="component" value="Unassembled WGS sequence"/>
</dbReference>
<feature type="binding site" evidence="5">
    <location>
        <position position="170"/>
    </location>
    <ligand>
        <name>AMP</name>
        <dbReference type="ChEBI" id="CHEBI:456215"/>
    </ligand>
</feature>
<dbReference type="InterPro" id="IPR033690">
    <property type="entry name" value="Adenylat_kinase_CS"/>
</dbReference>
<keyword evidence="3 5" id="KW-0547">Nucleotide-binding</keyword>
<dbReference type="GO" id="GO:0004017">
    <property type="term" value="F:AMP kinase activity"/>
    <property type="evidence" value="ECO:0007669"/>
    <property type="project" value="UniProtKB-UniRule"/>
</dbReference>
<feature type="binding site" evidence="5">
    <location>
        <position position="96"/>
    </location>
    <ligand>
        <name>AMP</name>
        <dbReference type="ChEBI" id="CHEBI:456215"/>
    </ligand>
</feature>
<dbReference type="GO" id="GO:0005737">
    <property type="term" value="C:cytoplasm"/>
    <property type="evidence" value="ECO:0007669"/>
    <property type="project" value="UniProtKB-SubCell"/>
</dbReference>
<feature type="binding site" evidence="5">
    <location>
        <position position="126"/>
    </location>
    <ligand>
        <name>ATP</name>
        <dbReference type="ChEBI" id="CHEBI:30616"/>
    </ligand>
</feature>
<evidence type="ECO:0000256" key="4">
    <source>
        <dbReference type="ARBA" id="ARBA00022777"/>
    </source>
</evidence>
<comment type="caution">
    <text evidence="9">The sequence shown here is derived from an EMBL/GenBank/DDBJ whole genome shotgun (WGS) entry which is preliminary data.</text>
</comment>
<feature type="binding site" evidence="5">
    <location>
        <position position="129"/>
    </location>
    <ligand>
        <name>Zn(2+)</name>
        <dbReference type="ChEBI" id="CHEBI:29105"/>
        <note>structural</note>
    </ligand>
</feature>
<feature type="binding site" evidence="5">
    <location>
        <position position="159"/>
    </location>
    <ligand>
        <name>AMP</name>
        <dbReference type="ChEBI" id="CHEBI:456215"/>
    </ligand>
</feature>
<feature type="binding site" evidence="5">
    <location>
        <begin position="61"/>
        <end position="63"/>
    </location>
    <ligand>
        <name>AMP</name>
        <dbReference type="ChEBI" id="CHEBI:456215"/>
    </ligand>
</feature>
<comment type="subunit">
    <text evidence="5 7">Monomer.</text>
</comment>
<dbReference type="PRINTS" id="PR00094">
    <property type="entry name" value="ADENYLTKNASE"/>
</dbReference>
<dbReference type="SUPFAM" id="SSF52540">
    <property type="entry name" value="P-loop containing nucleoside triphosphate hydrolases"/>
    <property type="match status" value="1"/>
</dbReference>
<dbReference type="Gene3D" id="3.40.50.300">
    <property type="entry name" value="P-loop containing nucleotide triphosphate hydrolases"/>
    <property type="match status" value="1"/>
</dbReference>
<comment type="function">
    <text evidence="5">Catalyzes the reversible transfer of the terminal phosphate group between ATP and AMP. Plays an important role in cellular energy homeostasis and in adenine nucleotide metabolism.</text>
</comment>
<dbReference type="InterPro" id="IPR027417">
    <property type="entry name" value="P-loop_NTPase"/>
</dbReference>
<feature type="binding site" evidence="5">
    <location>
        <begin position="14"/>
        <end position="19"/>
    </location>
    <ligand>
        <name>ATP</name>
        <dbReference type="ChEBI" id="CHEBI:30616"/>
    </ligand>
</feature>
<feature type="binding site" evidence="5">
    <location>
        <begin position="135"/>
        <end position="136"/>
    </location>
    <ligand>
        <name>ATP</name>
        <dbReference type="ChEBI" id="CHEBI:30616"/>
    </ligand>
</feature>
<dbReference type="FunFam" id="3.40.50.300:FF:000106">
    <property type="entry name" value="Adenylate kinase mitochondrial"/>
    <property type="match status" value="1"/>
</dbReference>
<dbReference type="PROSITE" id="PS00113">
    <property type="entry name" value="ADENYLATE_KINASE"/>
    <property type="match status" value="1"/>
</dbReference>
<evidence type="ECO:0000256" key="3">
    <source>
        <dbReference type="ARBA" id="ARBA00022741"/>
    </source>
</evidence>
<comment type="caution">
    <text evidence="5">Lacks conserved residue(s) required for the propagation of feature annotation.</text>
</comment>
<dbReference type="Pfam" id="PF00406">
    <property type="entry name" value="ADK"/>
    <property type="match status" value="1"/>
</dbReference>
<comment type="domain">
    <text evidence="5">Consists of three domains, a large central CORE domain and two small peripheral domains, NMPbind and LID, which undergo movements during catalysis. The LID domain closes over the site of phosphoryl transfer upon ATP binding. Assembling and dissambling the active center during each catalytic cycle provides an effective means to prevent ATP hydrolysis. Some bacteria have evolved a zinc-coordinating structure that stabilizes the LID domain.</text>
</comment>
<evidence type="ECO:0000256" key="1">
    <source>
        <dbReference type="ARBA" id="ARBA00022679"/>
    </source>
</evidence>
<comment type="pathway">
    <text evidence="5">Purine metabolism; AMP biosynthesis via salvage pathway; AMP from ADP: step 1/1.</text>
</comment>
<dbReference type="InterPro" id="IPR000850">
    <property type="entry name" value="Adenylat/UMP-CMP_kin"/>
</dbReference>
<dbReference type="GO" id="GO:0044209">
    <property type="term" value="P:AMP salvage"/>
    <property type="evidence" value="ECO:0007669"/>
    <property type="project" value="UniProtKB-UniRule"/>
</dbReference>
<dbReference type="AlphaFoldDB" id="A0A1G2BET3"/>
<proteinExistence type="inferred from homology"/>
<feature type="binding site" evidence="5">
    <location>
        <begin position="89"/>
        <end position="92"/>
    </location>
    <ligand>
        <name>AMP</name>
        <dbReference type="ChEBI" id="CHEBI:456215"/>
    </ligand>
</feature>
<keyword evidence="5" id="KW-0963">Cytoplasm</keyword>
<evidence type="ECO:0000256" key="5">
    <source>
        <dbReference type="HAMAP-Rule" id="MF_00235"/>
    </source>
</evidence>
<feature type="binding site" evidence="5">
    <location>
        <position position="149"/>
    </location>
    <ligand>
        <name>Zn(2+)</name>
        <dbReference type="ChEBI" id="CHEBI:29105"/>
        <note>structural</note>
    </ligand>
</feature>
<dbReference type="InterPro" id="IPR007862">
    <property type="entry name" value="Adenylate_kinase_lid-dom"/>
</dbReference>
<evidence type="ECO:0000313" key="10">
    <source>
        <dbReference type="Proteomes" id="UP000176420"/>
    </source>
</evidence>
<accession>A0A1G2BET3</accession>
<comment type="similarity">
    <text evidence="5 6">Belongs to the adenylate kinase family.</text>
</comment>
<dbReference type="EC" id="2.7.4.3" evidence="5 7"/>
<gene>
    <name evidence="5" type="primary">adk</name>
    <name evidence="9" type="ORF">A2319_04900</name>
</gene>
<keyword evidence="1 5" id="KW-0808">Transferase</keyword>
<evidence type="ECO:0000256" key="7">
    <source>
        <dbReference type="RuleBase" id="RU003331"/>
    </source>
</evidence>
<keyword evidence="5" id="KW-0862">Zinc</keyword>
<dbReference type="EMBL" id="MHKI01000006">
    <property type="protein sequence ID" value="OGY87753.1"/>
    <property type="molecule type" value="Genomic_DNA"/>
</dbReference>
<feature type="region of interest" description="NMP" evidence="5">
    <location>
        <begin position="34"/>
        <end position="63"/>
    </location>
</feature>
<feature type="binding site" evidence="5">
    <location>
        <position position="198"/>
    </location>
    <ligand>
        <name>ATP</name>
        <dbReference type="ChEBI" id="CHEBI:30616"/>
    </ligand>
</feature>
<feature type="binding site" evidence="5">
    <location>
        <position position="152"/>
    </location>
    <ligand>
        <name>Zn(2+)</name>
        <dbReference type="ChEBI" id="CHEBI:29105"/>
        <note>structural</note>
    </ligand>
</feature>
<dbReference type="InterPro" id="IPR006259">
    <property type="entry name" value="Adenyl_kin_sub"/>
</dbReference>
<dbReference type="NCBIfam" id="TIGR01351">
    <property type="entry name" value="adk"/>
    <property type="match status" value="1"/>
</dbReference>
<evidence type="ECO:0000256" key="6">
    <source>
        <dbReference type="RuleBase" id="RU003330"/>
    </source>
</evidence>
<dbReference type="HAMAP" id="MF_00235">
    <property type="entry name" value="Adenylate_kinase_Adk"/>
    <property type="match status" value="1"/>
</dbReference>
<dbReference type="UniPathway" id="UPA00588">
    <property type="reaction ID" value="UER00649"/>
</dbReference>
<feature type="domain" description="Adenylate kinase active site lid" evidence="8">
    <location>
        <begin position="126"/>
        <end position="161"/>
    </location>
</feature>
<sequence length="216" mass="24417">MTDFKKIVLFGPQGSGKGTQAERLSGFFGIPQLAPGNIFRKAVAEATDLGKKVELILKQGNLVPDEITNAIMKERLEQEDCLGGFILDGYPRNKTQADALDALTNVSHVLLFKIPDQESVHRLSQRRVCSHCGATYHLEFKKPVQENVCDFCGHNLYQRDDDKPAAISKRLKIFHQETEPLLVRYEQRAILYTIDGLGPIAEVWQRIQDVFKQVHD</sequence>
<dbReference type="Pfam" id="PF05191">
    <property type="entry name" value="ADK_lid"/>
    <property type="match status" value="1"/>
</dbReference>
<comment type="catalytic activity">
    <reaction evidence="5 7">
        <text>AMP + ATP = 2 ADP</text>
        <dbReference type="Rhea" id="RHEA:12973"/>
        <dbReference type="ChEBI" id="CHEBI:30616"/>
        <dbReference type="ChEBI" id="CHEBI:456215"/>
        <dbReference type="ChEBI" id="CHEBI:456216"/>
        <dbReference type="EC" id="2.7.4.3"/>
    </reaction>
</comment>
<keyword evidence="5" id="KW-0479">Metal-binding</keyword>
<reference evidence="9 10" key="1">
    <citation type="journal article" date="2016" name="Nat. Commun.">
        <title>Thousands of microbial genomes shed light on interconnected biogeochemical processes in an aquifer system.</title>
        <authorList>
            <person name="Anantharaman K."/>
            <person name="Brown C.T."/>
            <person name="Hug L.A."/>
            <person name="Sharon I."/>
            <person name="Castelle C.J."/>
            <person name="Probst A.J."/>
            <person name="Thomas B.C."/>
            <person name="Singh A."/>
            <person name="Wilkins M.J."/>
            <person name="Karaoz U."/>
            <person name="Brodie E.L."/>
            <person name="Williams K.H."/>
            <person name="Hubbard S.S."/>
            <person name="Banfield J.F."/>
        </authorList>
    </citation>
    <scope>NUCLEOTIDE SEQUENCE [LARGE SCALE GENOMIC DNA]</scope>
</reference>
<keyword evidence="4 5" id="KW-0418">Kinase</keyword>
<feature type="binding site" evidence="5">
    <location>
        <position position="40"/>
    </location>
    <ligand>
        <name>AMP</name>
        <dbReference type="ChEBI" id="CHEBI:456215"/>
    </ligand>
</feature>
<dbReference type="CDD" id="cd01428">
    <property type="entry name" value="ADK"/>
    <property type="match status" value="1"/>
</dbReference>
<feature type="region of interest" description="LID" evidence="5">
    <location>
        <begin position="125"/>
        <end position="162"/>
    </location>
</feature>
<name>A0A1G2BET3_9BACT</name>
<comment type="subcellular location">
    <subcellularLocation>
        <location evidence="5 7">Cytoplasm</location>
    </subcellularLocation>
</comment>
<dbReference type="GO" id="GO:0008270">
    <property type="term" value="F:zinc ion binding"/>
    <property type="evidence" value="ECO:0007669"/>
    <property type="project" value="UniProtKB-UniRule"/>
</dbReference>
<keyword evidence="5 7" id="KW-0067">ATP-binding</keyword>
<evidence type="ECO:0000256" key="2">
    <source>
        <dbReference type="ARBA" id="ARBA00022727"/>
    </source>
</evidence>
<evidence type="ECO:0000313" key="9">
    <source>
        <dbReference type="EMBL" id="OGY87753.1"/>
    </source>
</evidence>
<feature type="binding site" evidence="5">
    <location>
        <position position="132"/>
    </location>
    <ligand>
        <name>Zn(2+)</name>
        <dbReference type="ChEBI" id="CHEBI:29105"/>
        <note>structural</note>
    </ligand>
</feature>
<evidence type="ECO:0000259" key="8">
    <source>
        <dbReference type="Pfam" id="PF05191"/>
    </source>
</evidence>
<dbReference type="GO" id="GO:0005524">
    <property type="term" value="F:ATP binding"/>
    <property type="evidence" value="ECO:0007669"/>
    <property type="project" value="UniProtKB-UniRule"/>
</dbReference>
<protein>
    <recommendedName>
        <fullName evidence="5 7">Adenylate kinase</fullName>
        <shortName evidence="5">AK</shortName>
        <ecNumber evidence="5 7">2.7.4.3</ecNumber>
    </recommendedName>
    <alternativeName>
        <fullName evidence="5">ATP-AMP transphosphorylase</fullName>
    </alternativeName>
    <alternativeName>
        <fullName evidence="5">ATP:AMP phosphotransferase</fullName>
    </alternativeName>
    <alternativeName>
        <fullName evidence="5">Adenylate monophosphate kinase</fullName>
    </alternativeName>
</protein>
<keyword evidence="2 5" id="KW-0545">Nucleotide biosynthesis</keyword>
<dbReference type="PANTHER" id="PTHR23359">
    <property type="entry name" value="NUCLEOTIDE KINASE"/>
    <property type="match status" value="1"/>
</dbReference>